<protein>
    <recommendedName>
        <fullName evidence="5">2-dehydro-3-deoxy-phosphogluconate aldolase</fullName>
        <ecNumber evidence="5">4.1.2.14</ecNumber>
    </recommendedName>
</protein>
<dbReference type="RefSeq" id="WP_120948241.1">
    <property type="nucleotide sequence ID" value="NZ_QXQP01000006.1"/>
</dbReference>
<dbReference type="GO" id="GO:0008675">
    <property type="term" value="F:2-dehydro-3-deoxy-phosphogluconate aldolase activity"/>
    <property type="evidence" value="ECO:0007669"/>
    <property type="project" value="UniProtKB-EC"/>
</dbReference>
<dbReference type="Proteomes" id="UP000319322">
    <property type="component" value="Unassembled WGS sequence"/>
</dbReference>
<reference evidence="10" key="1">
    <citation type="submission" date="2019-07" db="EMBL/GenBank/DDBJ databases">
        <title>Helicobacter labacensis sp. nov., Helicobacter mehlei sp. nov. and Helicobacter vulpis sp. nov., isolated from gastric mucosa of red fox (Vulpis vulpis).</title>
        <authorList>
            <person name="Papic B."/>
        </authorList>
    </citation>
    <scope>NUCLEOTIDE SEQUENCE [LARGE SCALE GENOMIC DNA]</scope>
    <source>
        <strain evidence="10">L8b</strain>
    </source>
</reference>
<dbReference type="EMBL" id="VKGC01000009">
    <property type="protein sequence ID" value="TSA83930.1"/>
    <property type="molecule type" value="Genomic_DNA"/>
</dbReference>
<comment type="caution">
    <text evidence="9">The sequence shown here is derived from an EMBL/GenBank/DDBJ whole genome shotgun (WGS) entry which is preliminary data.</text>
</comment>
<dbReference type="NCBIfam" id="TIGR01182">
    <property type="entry name" value="eda"/>
    <property type="match status" value="1"/>
</dbReference>
<accession>A0A553UUN5</accession>
<comment type="similarity">
    <text evidence="3">Belongs to the KHG/KDPG aldolase family.</text>
</comment>
<dbReference type="Pfam" id="PF01081">
    <property type="entry name" value="Aldolase"/>
    <property type="match status" value="1"/>
</dbReference>
<evidence type="ECO:0000256" key="1">
    <source>
        <dbReference type="ARBA" id="ARBA00000654"/>
    </source>
</evidence>
<dbReference type="AlphaFoldDB" id="A0A553UUN5"/>
<dbReference type="Gene3D" id="3.20.20.70">
    <property type="entry name" value="Aldolase class I"/>
    <property type="match status" value="1"/>
</dbReference>
<reference evidence="9 10" key="3">
    <citation type="submission" date="2019-07" db="EMBL/GenBank/DDBJ databases">
        <authorList>
            <person name="Papic B."/>
        </authorList>
    </citation>
    <scope>NUCLEOTIDE SEQUENCE [LARGE SCALE GENOMIC DNA]</scope>
    <source>
        <strain evidence="9 10">L8b</strain>
    </source>
</reference>
<dbReference type="NCBIfam" id="NF004325">
    <property type="entry name" value="PRK05718.1"/>
    <property type="match status" value="1"/>
</dbReference>
<dbReference type="OrthoDB" id="9805177at2"/>
<reference evidence="9 10" key="2">
    <citation type="submission" date="2019-07" db="EMBL/GenBank/DDBJ databases">
        <title>Helicobacter labacensis sp. nov., Helicobacter mehlei sp. nov. and Helicobacter vulpis sp. nov., isolated from gastric mucosa of red fox (Vulpis vulpis).</title>
        <authorList>
            <person name="Kusar D."/>
            <person name="Gruntar I."/>
            <person name="Pate M."/>
            <person name="Zajc U."/>
            <person name="Ocepek M."/>
        </authorList>
    </citation>
    <scope>NUCLEOTIDE SEQUENCE [LARGE SCALE GENOMIC DNA]</scope>
    <source>
        <strain evidence="9 10">L8b</strain>
    </source>
</reference>
<dbReference type="SUPFAM" id="SSF51569">
    <property type="entry name" value="Aldolase"/>
    <property type="match status" value="1"/>
</dbReference>
<keyword evidence="8" id="KW-0119">Carbohydrate metabolism</keyword>
<dbReference type="PANTHER" id="PTHR30246">
    <property type="entry name" value="2-KETO-3-DEOXY-6-PHOSPHOGLUCONATE ALDOLASE"/>
    <property type="match status" value="1"/>
</dbReference>
<keyword evidence="10" id="KW-1185">Reference proteome</keyword>
<name>A0A553UUN5_9HELI</name>
<dbReference type="PANTHER" id="PTHR30246:SF1">
    <property type="entry name" value="2-DEHYDRO-3-DEOXY-6-PHOSPHOGALACTONATE ALDOLASE-RELATED"/>
    <property type="match status" value="1"/>
</dbReference>
<dbReference type="CDD" id="cd00452">
    <property type="entry name" value="KDPG_aldolase"/>
    <property type="match status" value="1"/>
</dbReference>
<gene>
    <name evidence="9" type="ORF">FNE76_04575</name>
</gene>
<keyword evidence="7" id="KW-0704">Schiff base</keyword>
<dbReference type="PROSITE" id="PS00159">
    <property type="entry name" value="ALDOLASE_KDPG_KHG_1"/>
    <property type="match status" value="1"/>
</dbReference>
<evidence type="ECO:0000256" key="5">
    <source>
        <dbReference type="ARBA" id="ARBA00013063"/>
    </source>
</evidence>
<evidence type="ECO:0000256" key="8">
    <source>
        <dbReference type="ARBA" id="ARBA00023277"/>
    </source>
</evidence>
<evidence type="ECO:0000256" key="7">
    <source>
        <dbReference type="ARBA" id="ARBA00023270"/>
    </source>
</evidence>
<evidence type="ECO:0000313" key="9">
    <source>
        <dbReference type="EMBL" id="TSA83930.1"/>
    </source>
</evidence>
<evidence type="ECO:0000256" key="4">
    <source>
        <dbReference type="ARBA" id="ARBA00011233"/>
    </source>
</evidence>
<dbReference type="PROSITE" id="PS00160">
    <property type="entry name" value="ALDOLASE_KDPG_KHG_2"/>
    <property type="match status" value="1"/>
</dbReference>
<evidence type="ECO:0000256" key="2">
    <source>
        <dbReference type="ARBA" id="ARBA00004736"/>
    </source>
</evidence>
<dbReference type="InterPro" id="IPR000887">
    <property type="entry name" value="Aldlse_KDPG_KHG"/>
</dbReference>
<dbReference type="EC" id="4.1.2.14" evidence="5"/>
<keyword evidence="6" id="KW-0456">Lyase</keyword>
<evidence type="ECO:0000256" key="3">
    <source>
        <dbReference type="ARBA" id="ARBA00006906"/>
    </source>
</evidence>
<comment type="subunit">
    <text evidence="4">Homotrimer.</text>
</comment>
<organism evidence="9 10">
    <name type="scientific">Helicobacter mehlei</name>
    <dbReference type="NCBI Taxonomy" id="2316080"/>
    <lineage>
        <taxon>Bacteria</taxon>
        <taxon>Pseudomonadati</taxon>
        <taxon>Campylobacterota</taxon>
        <taxon>Epsilonproteobacteria</taxon>
        <taxon>Campylobacterales</taxon>
        <taxon>Helicobacteraceae</taxon>
        <taxon>Helicobacter</taxon>
    </lineage>
</organism>
<evidence type="ECO:0000256" key="6">
    <source>
        <dbReference type="ARBA" id="ARBA00023239"/>
    </source>
</evidence>
<proteinExistence type="inferred from homology"/>
<dbReference type="InterPro" id="IPR031337">
    <property type="entry name" value="KDPG/KHG_AS_1"/>
</dbReference>
<dbReference type="InterPro" id="IPR031338">
    <property type="entry name" value="KDPG/KHG_AS_2"/>
</dbReference>
<evidence type="ECO:0000313" key="10">
    <source>
        <dbReference type="Proteomes" id="UP000319322"/>
    </source>
</evidence>
<sequence>MNSHQVLTTSPIVPVMVIEHAKDAVPLARALVAGGIKILEITLRTEQALESIRLIAQEVPEALVGAGTILNPKHLEEAQKAGARFAISPGLTPHLAKEAKQFDLPLIPGVAGASEVMLALEYGLNHLKFFPAQAAGGVGMLKSLSGPFEGVYFCPTGGISLENMHSYLALKNVLCVGGSWLAPKDLVANGKWENITQIAQESLGMLQKNT</sequence>
<comment type="catalytic activity">
    <reaction evidence="1">
        <text>2-dehydro-3-deoxy-6-phospho-D-gluconate = D-glyceraldehyde 3-phosphate + pyruvate</text>
        <dbReference type="Rhea" id="RHEA:17089"/>
        <dbReference type="ChEBI" id="CHEBI:15361"/>
        <dbReference type="ChEBI" id="CHEBI:57569"/>
        <dbReference type="ChEBI" id="CHEBI:59776"/>
        <dbReference type="EC" id="4.1.2.14"/>
    </reaction>
</comment>
<dbReference type="InterPro" id="IPR013785">
    <property type="entry name" value="Aldolase_TIM"/>
</dbReference>
<comment type="pathway">
    <text evidence="2">Carbohydrate acid metabolism; 2-dehydro-3-deoxy-D-gluconate degradation; D-glyceraldehyde 3-phosphate and pyruvate from 2-dehydro-3-deoxy-D-gluconate: step 2/2.</text>
</comment>